<name>A0A0E9XAW3_ANGAN</name>
<organism evidence="1">
    <name type="scientific">Anguilla anguilla</name>
    <name type="common">European freshwater eel</name>
    <name type="synonym">Muraena anguilla</name>
    <dbReference type="NCBI Taxonomy" id="7936"/>
    <lineage>
        <taxon>Eukaryota</taxon>
        <taxon>Metazoa</taxon>
        <taxon>Chordata</taxon>
        <taxon>Craniata</taxon>
        <taxon>Vertebrata</taxon>
        <taxon>Euteleostomi</taxon>
        <taxon>Actinopterygii</taxon>
        <taxon>Neopterygii</taxon>
        <taxon>Teleostei</taxon>
        <taxon>Anguilliformes</taxon>
        <taxon>Anguillidae</taxon>
        <taxon>Anguilla</taxon>
    </lineage>
</organism>
<proteinExistence type="predicted"/>
<protein>
    <submittedName>
        <fullName evidence="1">Uncharacterized protein</fullName>
    </submittedName>
</protein>
<accession>A0A0E9XAW3</accession>
<dbReference type="EMBL" id="GBXM01009602">
    <property type="protein sequence ID" value="JAH98975.1"/>
    <property type="molecule type" value="Transcribed_RNA"/>
</dbReference>
<reference evidence="1" key="1">
    <citation type="submission" date="2014-11" db="EMBL/GenBank/DDBJ databases">
        <authorList>
            <person name="Amaro Gonzalez C."/>
        </authorList>
    </citation>
    <scope>NUCLEOTIDE SEQUENCE</scope>
</reference>
<sequence>MMSEKSLVFFHSLIQLYPMHEIKIKTTPPQPDPRTLQHLPGRICCCTRPITSETKDLVTNKTLPFTWTEIKDTLCTLDKTCVNTLGKWKN</sequence>
<dbReference type="AlphaFoldDB" id="A0A0E9XAW3"/>
<evidence type="ECO:0000313" key="1">
    <source>
        <dbReference type="EMBL" id="JAH98975.1"/>
    </source>
</evidence>
<reference evidence="1" key="2">
    <citation type="journal article" date="2015" name="Fish Shellfish Immunol.">
        <title>Early steps in the European eel (Anguilla anguilla)-Vibrio vulnificus interaction in the gills: Role of the RtxA13 toxin.</title>
        <authorList>
            <person name="Callol A."/>
            <person name="Pajuelo D."/>
            <person name="Ebbesson L."/>
            <person name="Teles M."/>
            <person name="MacKenzie S."/>
            <person name="Amaro C."/>
        </authorList>
    </citation>
    <scope>NUCLEOTIDE SEQUENCE</scope>
</reference>